<evidence type="ECO:0000313" key="2">
    <source>
        <dbReference type="Proteomes" id="UP001060215"/>
    </source>
</evidence>
<accession>A0ACC0IQT3</accession>
<proteinExistence type="predicted"/>
<evidence type="ECO:0000313" key="1">
    <source>
        <dbReference type="EMBL" id="KAI8026486.1"/>
    </source>
</evidence>
<dbReference type="Proteomes" id="UP001060215">
    <property type="component" value="Chromosome 3"/>
</dbReference>
<protein>
    <submittedName>
        <fullName evidence="1">Disease resistance RPP13-like protein 1</fullName>
    </submittedName>
</protein>
<keyword evidence="2" id="KW-1185">Reference proteome</keyword>
<gene>
    <name evidence="1" type="ORF">LOK49_LG02G01572</name>
</gene>
<comment type="caution">
    <text evidence="1">The sequence shown here is derived from an EMBL/GenBank/DDBJ whole genome shotgun (WGS) entry which is preliminary data.</text>
</comment>
<organism evidence="1 2">
    <name type="scientific">Camellia lanceoleosa</name>
    <dbReference type="NCBI Taxonomy" id="1840588"/>
    <lineage>
        <taxon>Eukaryota</taxon>
        <taxon>Viridiplantae</taxon>
        <taxon>Streptophyta</taxon>
        <taxon>Embryophyta</taxon>
        <taxon>Tracheophyta</taxon>
        <taxon>Spermatophyta</taxon>
        <taxon>Magnoliopsida</taxon>
        <taxon>eudicotyledons</taxon>
        <taxon>Gunneridae</taxon>
        <taxon>Pentapetalae</taxon>
        <taxon>asterids</taxon>
        <taxon>Ericales</taxon>
        <taxon>Theaceae</taxon>
        <taxon>Camellia</taxon>
    </lineage>
</organism>
<sequence>MPIGEIILAAFIKVLFEKLASIDLLNFARQEQVHTIFKRWSGELTEIQAFLDDAEEKQIENRAVKMWLEELTDLAYDLDDILDEFATEALQRKLTAESQATSTSKSKLRAMIPTCCKGFSPTTLLSDFMKSSTSKIEEITTRLQSIFERGSRLGLQNIVARESAKAWHKPPSTSLIHEPRICGRDKEKKEIIDFLLRNESSDNKVGVIPIVGMGGLGKTTLAQMAYNDEVVNKNFDSKAWVCVSDEFDILRISKVILESITSKSCELKELNQVQVQLKQNLVGNKILIVLDDVWDKKYNDWNVLKRPFNDGAPGSKIIVTTRDRDVASIMGTVQNHLLQHLSDDDCWSVFEQHAFGNRSLDANPNLVFIGRKIVGKCKGLPLAARTLGGLLRCKERDNEWEIVLNSKIWDLTEQGNEIPPALRLSYHHLPSHLKQCFAYCSILPKDYEFEEEELVFLWMAEGLLQQQNGKKQMEDLGVEYFCELQSRSFFQPSSGGESSKFVMHDLINDLAQSVAGYTCFRLEDKLKDQEQCKKLKSARHSSFTQSEFDAIKKFETFYKAENVRTFLPLSLSKNGYCHLTSKVPLDLLPKMKRLRVLSLKRYHIGDELIPKSIGDLKHLRYLNFSYTIIRTVPESLGTLYNLQTLMLRGCPVLRKFPADMGNLINLRHLDMIDSNSLEEMPRGIGKLTSLQTLSNFIVMKDNGFRISELGNLIHLGGKLCISGIENVVDPLDARGVCLNDKESIDVLTMVWSSEGLDGLRNEMVETEVLDILKPYKKLKELYIRGYHGMSFPTWIGDPLYYNMVCMKLQDCKNCTSLPPLGPLPSLKDLHIKGMSAVKHVGCEFYGQHCAKPFPLLETLCFENMSEWEDWYIFGIDKEVQTFTRVSKLSIKKCPKLVGMLSSNLSCLKTLEIINCPQLLVEASSFVLPSLTSLSMSDVWLPSLPVLLETCNVLEPSSITCLDIRNVSIPESLCNPSIDDEVMLANAMSKHLSSVTSLSIRKIQKLALLPKWLTQGLKGLKELQISGCNELTTLWQNEAGLQHSLLALQILMISGCPQLVSLFEEDENVENEGQHQQEGVPSMVRLENLYISNCEKLEKLPRGLHTFTSLREMHITSLPSLVSFSETGFPPSLKELRICYRCKALRSLPGWTAHDSNLESLEIDECDNLESLREEWVHHPPTKLSLLIIRICKKLESVPSLFNNSLLASLKHLVIESWPAGGGIVSSYILEKGNFLTNLTYLKIANMKIGKPLSEWGLHRFSSLKTLFLQGPSNISEEEEEYYSISSFPVDGMLLPTSLTRLCIFNFPNLEKISSSMETIQNLTDLEFSYCPRLASFPEQGGLPPSLLELHFYGCPIMKRRCEKGKGQYWPLMAPIPKVTMDRRYIFEVEEVEE</sequence>
<dbReference type="EMBL" id="CM045760">
    <property type="protein sequence ID" value="KAI8026486.1"/>
    <property type="molecule type" value="Genomic_DNA"/>
</dbReference>
<reference evidence="1 2" key="1">
    <citation type="journal article" date="2022" name="Plant J.">
        <title>Chromosome-level genome of Camellia lanceoleosa provides a valuable resource for understanding genome evolution and self-incompatibility.</title>
        <authorList>
            <person name="Gong W."/>
            <person name="Xiao S."/>
            <person name="Wang L."/>
            <person name="Liao Z."/>
            <person name="Chang Y."/>
            <person name="Mo W."/>
            <person name="Hu G."/>
            <person name="Li W."/>
            <person name="Zhao G."/>
            <person name="Zhu H."/>
            <person name="Hu X."/>
            <person name="Ji K."/>
            <person name="Xiang X."/>
            <person name="Song Q."/>
            <person name="Yuan D."/>
            <person name="Jin S."/>
            <person name="Zhang L."/>
        </authorList>
    </citation>
    <scope>NUCLEOTIDE SEQUENCE [LARGE SCALE GENOMIC DNA]</scope>
    <source>
        <strain evidence="1">SQ_2022a</strain>
    </source>
</reference>
<name>A0ACC0IQT3_9ERIC</name>